<dbReference type="EMBL" id="VSRR010001331">
    <property type="protein sequence ID" value="MPC24448.1"/>
    <property type="molecule type" value="Genomic_DNA"/>
</dbReference>
<proteinExistence type="predicted"/>
<dbReference type="AlphaFoldDB" id="A0A5B7DSR7"/>
<reference evidence="1 2" key="1">
    <citation type="submission" date="2019-05" db="EMBL/GenBank/DDBJ databases">
        <title>Another draft genome of Portunus trituberculatus and its Hox gene families provides insights of decapod evolution.</title>
        <authorList>
            <person name="Jeong J.-H."/>
            <person name="Song I."/>
            <person name="Kim S."/>
            <person name="Choi T."/>
            <person name="Kim D."/>
            <person name="Ryu S."/>
            <person name="Kim W."/>
        </authorList>
    </citation>
    <scope>NUCLEOTIDE SEQUENCE [LARGE SCALE GENOMIC DNA]</scope>
    <source>
        <tissue evidence="1">Muscle</tissue>
    </source>
</reference>
<organism evidence="1 2">
    <name type="scientific">Portunus trituberculatus</name>
    <name type="common">Swimming crab</name>
    <name type="synonym">Neptunus trituberculatus</name>
    <dbReference type="NCBI Taxonomy" id="210409"/>
    <lineage>
        <taxon>Eukaryota</taxon>
        <taxon>Metazoa</taxon>
        <taxon>Ecdysozoa</taxon>
        <taxon>Arthropoda</taxon>
        <taxon>Crustacea</taxon>
        <taxon>Multicrustacea</taxon>
        <taxon>Malacostraca</taxon>
        <taxon>Eumalacostraca</taxon>
        <taxon>Eucarida</taxon>
        <taxon>Decapoda</taxon>
        <taxon>Pleocyemata</taxon>
        <taxon>Brachyura</taxon>
        <taxon>Eubrachyura</taxon>
        <taxon>Portunoidea</taxon>
        <taxon>Portunidae</taxon>
        <taxon>Portuninae</taxon>
        <taxon>Portunus</taxon>
    </lineage>
</organism>
<protein>
    <submittedName>
        <fullName evidence="1">Uncharacterized protein</fullName>
    </submittedName>
</protein>
<comment type="caution">
    <text evidence="1">The sequence shown here is derived from an EMBL/GenBank/DDBJ whole genome shotgun (WGS) entry which is preliminary data.</text>
</comment>
<evidence type="ECO:0000313" key="2">
    <source>
        <dbReference type="Proteomes" id="UP000324222"/>
    </source>
</evidence>
<dbReference type="Proteomes" id="UP000324222">
    <property type="component" value="Unassembled WGS sequence"/>
</dbReference>
<name>A0A5B7DSR7_PORTR</name>
<evidence type="ECO:0000313" key="1">
    <source>
        <dbReference type="EMBL" id="MPC24448.1"/>
    </source>
</evidence>
<sequence length="159" mass="17234">MPQQENKYEGLQQHRADGCGREGMFPARIPASSHANVGSLIPVFGPFSRTFRGFQTLIILLTEYPVHLYPPPATPATLVTDKAASGLEPVATQPPPPPNPAPLQHIPSRLKLHLEKDGKRIFLCTNLSGKNRKRDGTAAVADQPLQTAPCRAAAWLAQS</sequence>
<keyword evidence="2" id="KW-1185">Reference proteome</keyword>
<accession>A0A5B7DSR7</accession>
<gene>
    <name evidence="1" type="ORF">E2C01_017529</name>
</gene>